<geneLocation type="plasmid" evidence="2 3">
    <name>pEh25_5</name>
</geneLocation>
<dbReference type="EMBL" id="CP126751">
    <property type="protein sequence ID" value="WMB14202.1"/>
    <property type="molecule type" value="Genomic_DNA"/>
</dbReference>
<sequence>MRHEVKYIVPAVRLNPGAGDQPGRKASRFCFPGEGLSLFLQVHHFVTFADHFRQRRVLVCVIVIHCIYGVFASAIKREISSHRLFSVLNKVGGVIFMLFSAGLLISSLLPFWQ</sequence>
<dbReference type="AlphaFoldDB" id="A0AAX3ZBW2"/>
<feature type="transmembrane region" description="Helical" evidence="1">
    <location>
        <begin position="87"/>
        <end position="112"/>
    </location>
</feature>
<reference evidence="2" key="1">
    <citation type="journal article" date="2023" name="J. Antimicrob. Chemother.">
        <title>Emergence of OXA-48-producing Enterobacter hormaechei in a Swiss companion animal clinic and their genetic relationship to clinical human isolates.</title>
        <authorList>
            <person name="Dona V."/>
            <person name="Nordmann P."/>
            <person name="Kittl S."/>
            <person name="Schuller S."/>
            <person name="Bouvier M."/>
            <person name="Poirel L."/>
            <person name="Endimiani A."/>
            <person name="Perreten V."/>
        </authorList>
    </citation>
    <scope>NUCLEOTIDE SEQUENCE</scope>
    <source>
        <strain evidence="2">Ehh_25</strain>
    </source>
</reference>
<keyword evidence="1" id="KW-0472">Membrane</keyword>
<evidence type="ECO:0008006" key="4">
    <source>
        <dbReference type="Google" id="ProtNLM"/>
    </source>
</evidence>
<proteinExistence type="predicted"/>
<keyword evidence="1" id="KW-0812">Transmembrane</keyword>
<evidence type="ECO:0000313" key="3">
    <source>
        <dbReference type="Proteomes" id="UP001229386"/>
    </source>
</evidence>
<evidence type="ECO:0000256" key="1">
    <source>
        <dbReference type="SAM" id="Phobius"/>
    </source>
</evidence>
<dbReference type="Proteomes" id="UP001229386">
    <property type="component" value="Plasmid pEh25_5"/>
</dbReference>
<protein>
    <recommendedName>
        <fullName evidence="4">LysE family translocator</fullName>
    </recommendedName>
</protein>
<keyword evidence="1" id="KW-1133">Transmembrane helix</keyword>
<organism evidence="2 3">
    <name type="scientific">Enterobacter hormaechei</name>
    <dbReference type="NCBI Taxonomy" id="158836"/>
    <lineage>
        <taxon>Bacteria</taxon>
        <taxon>Pseudomonadati</taxon>
        <taxon>Pseudomonadota</taxon>
        <taxon>Gammaproteobacteria</taxon>
        <taxon>Enterobacterales</taxon>
        <taxon>Enterobacteriaceae</taxon>
        <taxon>Enterobacter</taxon>
        <taxon>Enterobacter cloacae complex</taxon>
    </lineage>
</organism>
<keyword evidence="2" id="KW-0614">Plasmid</keyword>
<accession>A0AAX3ZBW2</accession>
<feature type="transmembrane region" description="Helical" evidence="1">
    <location>
        <begin position="56"/>
        <end position="75"/>
    </location>
</feature>
<name>A0AAX3ZBW2_9ENTR</name>
<evidence type="ECO:0000313" key="2">
    <source>
        <dbReference type="EMBL" id="WMB14202.1"/>
    </source>
</evidence>
<gene>
    <name evidence="2" type="ORF">QPR60_26000</name>
</gene>